<evidence type="ECO:0000313" key="13">
    <source>
        <dbReference type="EMBL" id="MDL5057918.1"/>
    </source>
</evidence>
<keyword evidence="9 12" id="KW-0472">Membrane</keyword>
<evidence type="ECO:0000313" key="14">
    <source>
        <dbReference type="Proteomes" id="UP001230986"/>
    </source>
</evidence>
<keyword evidence="7" id="KW-0408">Iron</keyword>
<evidence type="ECO:0000256" key="4">
    <source>
        <dbReference type="ARBA" id="ARBA00022723"/>
    </source>
</evidence>
<dbReference type="Proteomes" id="UP001230986">
    <property type="component" value="Unassembled WGS sequence"/>
</dbReference>
<evidence type="ECO:0000256" key="1">
    <source>
        <dbReference type="ARBA" id="ARBA00004141"/>
    </source>
</evidence>
<comment type="caution">
    <text evidence="13">The sequence shown here is derived from an EMBL/GenBank/DDBJ whole genome shotgun (WGS) entry which is preliminary data.</text>
</comment>
<dbReference type="RefSeq" id="WP_284478232.1">
    <property type="nucleotide sequence ID" value="NZ_JASVEJ010000040.1"/>
</dbReference>
<evidence type="ECO:0000256" key="8">
    <source>
        <dbReference type="ARBA" id="ARBA00023133"/>
    </source>
</evidence>
<comment type="subcellular location">
    <subcellularLocation>
        <location evidence="1">Membrane</location>
        <topology evidence="1">Multi-pass membrane protein</topology>
    </subcellularLocation>
</comment>
<sequence length="367" mass="39882">MNKQIQPYGLTRRLLHLYALLCVVVTLVLIGIGGVVTSTGSGLAVPDWPTSYGYNMFLFPFSRWFGDRAIFYEHTHRIVASGLGFMMIGLCLWLWLSREKQERPWLCWTGSAALVMVIIQGILGGLRVTELNNFLGLIHGCLAQAFLLLVAAIALFLSKSWIRWGATVATAQFAPVVRNSSARLARFGCWVALVIFVQLMLGAAMRHQHNGLAVPDFPLAYGQVWPSTNVSALEEINLTRQQNNLMPVTIGQIHLHMVHRAMACVVAALVIGYAVKILKAMPGTRFARFAAIALIAGVTAQFALGAWTVLSNKAADIATAHVLGGALLLLLCGLLVIVFYRAAQSEGVMAPANEESSTGLEAVRQNA</sequence>
<gene>
    <name evidence="13" type="ORF">QQ055_10705</name>
</gene>
<feature type="transmembrane region" description="Helical" evidence="12">
    <location>
        <begin position="78"/>
        <end position="96"/>
    </location>
</feature>
<dbReference type="InterPro" id="IPR003780">
    <property type="entry name" value="COX15/CtaA_fam"/>
</dbReference>
<feature type="transmembrane region" description="Helical" evidence="12">
    <location>
        <begin position="322"/>
        <end position="340"/>
    </location>
</feature>
<dbReference type="EMBL" id="JASVEJ010000040">
    <property type="protein sequence ID" value="MDL5057918.1"/>
    <property type="molecule type" value="Genomic_DNA"/>
</dbReference>
<proteinExistence type="predicted"/>
<keyword evidence="10" id="KW-1015">Disulfide bond</keyword>
<evidence type="ECO:0000256" key="12">
    <source>
        <dbReference type="SAM" id="Phobius"/>
    </source>
</evidence>
<organism evidence="13 14">
    <name type="scientific">Geitlerinema calcuttense NRMC-F 0142</name>
    <dbReference type="NCBI Taxonomy" id="2922238"/>
    <lineage>
        <taxon>Bacteria</taxon>
        <taxon>Bacillati</taxon>
        <taxon>Cyanobacteriota</taxon>
        <taxon>Cyanophyceae</taxon>
        <taxon>Geitlerinematales</taxon>
        <taxon>Geitlerinemataceae</taxon>
        <taxon>Geitlerinema</taxon>
    </lineage>
</organism>
<evidence type="ECO:0000256" key="3">
    <source>
        <dbReference type="ARBA" id="ARBA00022692"/>
    </source>
</evidence>
<reference evidence="13 14" key="1">
    <citation type="submission" date="2023-06" db="EMBL/GenBank/DDBJ databases">
        <title>Whole genome sequence of Oscillatoria calcuttensis NRMC-F 0142.</title>
        <authorList>
            <person name="Shakena Fathima T."/>
            <person name="Muralitharan G."/>
            <person name="Thajuddin N."/>
        </authorList>
    </citation>
    <scope>NUCLEOTIDE SEQUENCE [LARGE SCALE GENOMIC DNA]</scope>
    <source>
        <strain evidence="13 14">NRMC-F 0142</strain>
    </source>
</reference>
<dbReference type="InterPro" id="IPR050450">
    <property type="entry name" value="COX15/CtaA_HemeA_synthase"/>
</dbReference>
<keyword evidence="5 12" id="KW-1133">Transmembrane helix</keyword>
<keyword evidence="4" id="KW-0479">Metal-binding</keyword>
<evidence type="ECO:0000256" key="5">
    <source>
        <dbReference type="ARBA" id="ARBA00022989"/>
    </source>
</evidence>
<evidence type="ECO:0000256" key="7">
    <source>
        <dbReference type="ARBA" id="ARBA00023004"/>
    </source>
</evidence>
<evidence type="ECO:0000256" key="6">
    <source>
        <dbReference type="ARBA" id="ARBA00023002"/>
    </source>
</evidence>
<dbReference type="PANTHER" id="PTHR35457:SF1">
    <property type="entry name" value="HEME A SYNTHASE"/>
    <property type="match status" value="1"/>
</dbReference>
<evidence type="ECO:0000256" key="9">
    <source>
        <dbReference type="ARBA" id="ARBA00023136"/>
    </source>
</evidence>
<keyword evidence="8" id="KW-0350">Heme biosynthesis</keyword>
<protein>
    <submittedName>
        <fullName evidence="13">COX15/CtaA family protein</fullName>
    </submittedName>
</protein>
<evidence type="ECO:0000256" key="11">
    <source>
        <dbReference type="ARBA" id="ARBA00023444"/>
    </source>
</evidence>
<keyword evidence="6" id="KW-0560">Oxidoreductase</keyword>
<keyword evidence="14" id="KW-1185">Reference proteome</keyword>
<comment type="pathway">
    <text evidence="11">Porphyrin-containing compound metabolism.</text>
</comment>
<feature type="transmembrane region" description="Helical" evidence="12">
    <location>
        <begin position="187"/>
        <end position="205"/>
    </location>
</feature>
<feature type="transmembrane region" description="Helical" evidence="12">
    <location>
        <begin position="134"/>
        <end position="157"/>
    </location>
</feature>
<dbReference type="PANTHER" id="PTHR35457">
    <property type="entry name" value="HEME A SYNTHASE"/>
    <property type="match status" value="1"/>
</dbReference>
<keyword evidence="2" id="KW-1003">Cell membrane</keyword>
<feature type="transmembrane region" description="Helical" evidence="12">
    <location>
        <begin position="287"/>
        <end position="310"/>
    </location>
</feature>
<feature type="transmembrane region" description="Helical" evidence="12">
    <location>
        <begin position="105"/>
        <end position="128"/>
    </location>
</feature>
<evidence type="ECO:0000256" key="10">
    <source>
        <dbReference type="ARBA" id="ARBA00023157"/>
    </source>
</evidence>
<evidence type="ECO:0000256" key="2">
    <source>
        <dbReference type="ARBA" id="ARBA00022475"/>
    </source>
</evidence>
<dbReference type="Pfam" id="PF02628">
    <property type="entry name" value="COX15-CtaA"/>
    <property type="match status" value="1"/>
</dbReference>
<feature type="transmembrane region" description="Helical" evidence="12">
    <location>
        <begin position="253"/>
        <end position="275"/>
    </location>
</feature>
<name>A0ABT7M0Y3_9CYAN</name>
<feature type="transmembrane region" description="Helical" evidence="12">
    <location>
        <begin position="15"/>
        <end position="36"/>
    </location>
</feature>
<accession>A0ABT7M0Y3</accession>
<keyword evidence="3 12" id="KW-0812">Transmembrane</keyword>